<dbReference type="EMBL" id="MTSL01000087">
    <property type="protein sequence ID" value="PJF19021.1"/>
    <property type="molecule type" value="Genomic_DNA"/>
</dbReference>
<feature type="region of interest" description="Disordered" evidence="1">
    <location>
        <begin position="1"/>
        <end position="34"/>
    </location>
</feature>
<evidence type="ECO:0000313" key="2">
    <source>
        <dbReference type="EMBL" id="PJF19021.1"/>
    </source>
</evidence>
<dbReference type="AlphaFoldDB" id="A0A2H9TMM4"/>
<dbReference type="OrthoDB" id="10255285at2759"/>
<gene>
    <name evidence="2" type="ORF">PSACC_01166</name>
</gene>
<evidence type="ECO:0000313" key="3">
    <source>
        <dbReference type="Proteomes" id="UP000240830"/>
    </source>
</evidence>
<reference evidence="2 3" key="1">
    <citation type="submission" date="2016-10" db="EMBL/GenBank/DDBJ databases">
        <title>The genome of Paramicrosporidium saccamoebae is the missing link in understanding Cryptomycota and Microsporidia evolution.</title>
        <authorList>
            <person name="Quandt C.A."/>
            <person name="Beaudet D."/>
            <person name="Corsaro D."/>
            <person name="Michel R."/>
            <person name="Corradi N."/>
            <person name="James T."/>
        </authorList>
    </citation>
    <scope>NUCLEOTIDE SEQUENCE [LARGE SCALE GENOMIC DNA]</scope>
    <source>
        <strain evidence="2 3">KSL3</strain>
    </source>
</reference>
<proteinExistence type="predicted"/>
<dbReference type="InterPro" id="IPR016123">
    <property type="entry name" value="Mog1/PsbP_a/b/a-sand"/>
</dbReference>
<protein>
    <submittedName>
        <fullName evidence="2">Uncharacterized protein</fullName>
    </submittedName>
</protein>
<name>A0A2H9TMM4_9FUNG</name>
<comment type="caution">
    <text evidence="2">The sequence shown here is derived from an EMBL/GenBank/DDBJ whole genome shotgun (WGS) entry which is preliminary data.</text>
</comment>
<dbReference type="Proteomes" id="UP000240830">
    <property type="component" value="Unassembled WGS sequence"/>
</dbReference>
<evidence type="ECO:0000256" key="1">
    <source>
        <dbReference type="SAM" id="MobiDB-lite"/>
    </source>
</evidence>
<accession>A0A2H9TMM4</accession>
<sequence>MPEINPDVAPTRNGTLRNDPKSYNAEGRTHSGQSWTRIAEKTGRHLEFHMDADHFQTQFPYKLGAYSSGLGEHRLSVASPPAVPLFPWPGPWSYIANYRTMERATTRQLFGGCATIDIPESYLDARYYMQDLLSEDNISQNMVSSDLKSPVMHTLGPVGSTQSSLLSFTHALTPATCIQMALIRISSVEADILVTMNGSSSRNFACIVKSFNMLDWALFT</sequence>
<keyword evidence="3" id="KW-1185">Reference proteome</keyword>
<organism evidence="2 3">
    <name type="scientific">Paramicrosporidium saccamoebae</name>
    <dbReference type="NCBI Taxonomy" id="1246581"/>
    <lineage>
        <taxon>Eukaryota</taxon>
        <taxon>Fungi</taxon>
        <taxon>Fungi incertae sedis</taxon>
        <taxon>Cryptomycota</taxon>
        <taxon>Cryptomycota incertae sedis</taxon>
        <taxon>Paramicrosporidium</taxon>
    </lineage>
</organism>
<dbReference type="SUPFAM" id="SSF55724">
    <property type="entry name" value="Mog1p/PsbP-like"/>
    <property type="match status" value="1"/>
</dbReference>